<reference evidence="2 3" key="1">
    <citation type="journal article" date="2016" name="Nat. Commun.">
        <title>Thousands of microbial genomes shed light on interconnected biogeochemical processes in an aquifer system.</title>
        <authorList>
            <person name="Anantharaman K."/>
            <person name="Brown C.T."/>
            <person name="Hug L.A."/>
            <person name="Sharon I."/>
            <person name="Castelle C.J."/>
            <person name="Probst A.J."/>
            <person name="Thomas B.C."/>
            <person name="Singh A."/>
            <person name="Wilkins M.J."/>
            <person name="Karaoz U."/>
            <person name="Brodie E.L."/>
            <person name="Williams K.H."/>
            <person name="Hubbard S.S."/>
            <person name="Banfield J.F."/>
        </authorList>
    </citation>
    <scope>NUCLEOTIDE SEQUENCE [LARGE SCALE GENOMIC DNA]</scope>
    <source>
        <strain evidence="3">RBG_16_55_9</strain>
    </source>
</reference>
<evidence type="ECO:0008006" key="4">
    <source>
        <dbReference type="Google" id="ProtNLM"/>
    </source>
</evidence>
<dbReference type="AlphaFoldDB" id="A0A1F5V1P8"/>
<dbReference type="GO" id="GO:0006355">
    <property type="term" value="P:regulation of DNA-templated transcription"/>
    <property type="evidence" value="ECO:0007669"/>
    <property type="project" value="InterPro"/>
</dbReference>
<gene>
    <name evidence="2" type="ORF">A2Z21_02405</name>
</gene>
<dbReference type="Proteomes" id="UP000179157">
    <property type="component" value="Unassembled WGS sequence"/>
</dbReference>
<evidence type="ECO:0000313" key="3">
    <source>
        <dbReference type="Proteomes" id="UP000179157"/>
    </source>
</evidence>
<proteinExistence type="predicted"/>
<dbReference type="SUPFAM" id="SSF47598">
    <property type="entry name" value="Ribbon-helix-helix"/>
    <property type="match status" value="1"/>
</dbReference>
<accession>A0A1F5V1P8</accession>
<evidence type="ECO:0000256" key="1">
    <source>
        <dbReference type="SAM" id="MobiDB-lite"/>
    </source>
</evidence>
<name>A0A1F5V1P8_FRAXR</name>
<evidence type="ECO:0000313" key="2">
    <source>
        <dbReference type="EMBL" id="OGF57352.1"/>
    </source>
</evidence>
<comment type="caution">
    <text evidence="2">The sequence shown here is derived from an EMBL/GenBank/DDBJ whole genome shotgun (WGS) entry which is preliminary data.</text>
</comment>
<protein>
    <recommendedName>
        <fullName evidence="4">Toxin-antitoxin system protein</fullName>
    </recommendedName>
</protein>
<dbReference type="InterPro" id="IPR010985">
    <property type="entry name" value="Ribbon_hlx_hlx"/>
</dbReference>
<organism evidence="2 3">
    <name type="scientific">Fraserbacteria sp. (strain RBG_16_55_9)</name>
    <dbReference type="NCBI Taxonomy" id="1817864"/>
    <lineage>
        <taxon>Bacteria</taxon>
        <taxon>Candidatus Fraseribacteriota</taxon>
    </lineage>
</organism>
<dbReference type="EMBL" id="MFGX01000014">
    <property type="protein sequence ID" value="OGF57352.1"/>
    <property type="molecule type" value="Genomic_DNA"/>
</dbReference>
<feature type="region of interest" description="Disordered" evidence="1">
    <location>
        <begin position="60"/>
        <end position="80"/>
    </location>
</feature>
<sequence length="80" mass="9363">MPSARISEPLHRALHQLAKKQKTSIKEVLEAAIETYRRQCFLEESNAAFVALRQNPKAWQEEREERAAWDQTLGDRLQED</sequence>